<dbReference type="InterPro" id="IPR036772">
    <property type="entry name" value="SRCR-like_dom_sf"/>
</dbReference>
<dbReference type="InterPro" id="IPR018114">
    <property type="entry name" value="TRYPSIN_HIS"/>
</dbReference>
<dbReference type="GO" id="GO:0006508">
    <property type="term" value="P:proteolysis"/>
    <property type="evidence" value="ECO:0007669"/>
    <property type="project" value="UniProtKB-KW"/>
</dbReference>
<reference evidence="10" key="1">
    <citation type="submission" date="2020-10" db="EMBL/GenBank/DDBJ databases">
        <title>Feather gene expression reveals the developmental basis of iridescence in African starlings.</title>
        <authorList>
            <person name="Rubenstein D.R."/>
        </authorList>
    </citation>
    <scope>NUCLEOTIDE SEQUENCE</scope>
    <source>
        <strain evidence="10">SS15</strain>
        <tissue evidence="10">Liver</tissue>
    </source>
</reference>
<evidence type="ECO:0000256" key="7">
    <source>
        <dbReference type="SAM" id="MobiDB-lite"/>
    </source>
</evidence>
<reference evidence="11" key="3">
    <citation type="submission" date="2022-01" db="EMBL/GenBank/DDBJ databases">
        <authorList>
            <person name="Rubenstein D.R."/>
        </authorList>
    </citation>
    <scope>NUCLEOTIDE SEQUENCE</scope>
    <source>
        <strain evidence="11">SS15</strain>
        <tissue evidence="11">Liver</tissue>
    </source>
</reference>
<dbReference type="EMBL" id="JADDUC010000150">
    <property type="protein sequence ID" value="KAG0117049.1"/>
    <property type="molecule type" value="Genomic_DNA"/>
</dbReference>
<evidence type="ECO:0000313" key="12">
    <source>
        <dbReference type="Proteomes" id="UP000618051"/>
    </source>
</evidence>
<keyword evidence="12" id="KW-1185">Reference proteome</keyword>
<evidence type="ECO:0000256" key="6">
    <source>
        <dbReference type="PROSITE-ProRule" id="PRU00196"/>
    </source>
</evidence>
<dbReference type="AlphaFoldDB" id="A0A835TUJ9"/>
<reference evidence="11 12" key="2">
    <citation type="journal article" date="2021" name="J. Hered.">
        <title>Feather Gene Expression Elucidates the Developmental Basis of Plumage Iridescence in African Starlings.</title>
        <authorList>
            <person name="Rubenstein D.R."/>
            <person name="Corvelo A."/>
            <person name="MacManes M.D."/>
            <person name="Maia R."/>
            <person name="Narzisi G."/>
            <person name="Rousaki A."/>
            <person name="Vandenabeele P."/>
            <person name="Shawkey M.D."/>
            <person name="Solomon J."/>
        </authorList>
    </citation>
    <scope>NUCLEOTIDE SEQUENCE [LARGE SCALE GENOMIC DNA]</scope>
    <source>
        <strain evidence="11">SS15</strain>
    </source>
</reference>
<evidence type="ECO:0000259" key="9">
    <source>
        <dbReference type="PROSITE" id="PS50287"/>
    </source>
</evidence>
<dbReference type="Proteomes" id="UP000618051">
    <property type="component" value="Unassembled WGS sequence"/>
</dbReference>
<dbReference type="SMART" id="SM00020">
    <property type="entry name" value="Tryp_SPc"/>
    <property type="match status" value="1"/>
</dbReference>
<evidence type="ECO:0000256" key="3">
    <source>
        <dbReference type="ARBA" id="ARBA00022825"/>
    </source>
</evidence>
<organism evidence="10">
    <name type="scientific">Lamprotornis superbus</name>
    <dbReference type="NCBI Taxonomy" id="245042"/>
    <lineage>
        <taxon>Eukaryota</taxon>
        <taxon>Metazoa</taxon>
        <taxon>Chordata</taxon>
        <taxon>Craniata</taxon>
        <taxon>Vertebrata</taxon>
        <taxon>Euteleostomi</taxon>
        <taxon>Archelosauria</taxon>
        <taxon>Archosauria</taxon>
        <taxon>Dinosauria</taxon>
        <taxon>Saurischia</taxon>
        <taxon>Theropoda</taxon>
        <taxon>Coelurosauria</taxon>
        <taxon>Aves</taxon>
        <taxon>Neognathae</taxon>
        <taxon>Neoaves</taxon>
        <taxon>Telluraves</taxon>
        <taxon>Australaves</taxon>
        <taxon>Passeriformes</taxon>
        <taxon>Sturnidae</taxon>
        <taxon>Lamprotornis</taxon>
    </lineage>
</organism>
<evidence type="ECO:0000256" key="4">
    <source>
        <dbReference type="ARBA" id="ARBA00023157"/>
    </source>
</evidence>
<dbReference type="InterPro" id="IPR001254">
    <property type="entry name" value="Trypsin_dom"/>
</dbReference>
<dbReference type="PANTHER" id="PTHR24252:SF17">
    <property type="entry name" value="SUPPRESSOR OF TUMORIGENICITY 14 PROTEIN HOMOLOG-RELATED"/>
    <property type="match status" value="1"/>
</dbReference>
<evidence type="ECO:0000313" key="11">
    <source>
        <dbReference type="EMBL" id="KAI1230711.1"/>
    </source>
</evidence>
<dbReference type="EMBL" id="JADDUC020000029">
    <property type="protein sequence ID" value="KAI1230711.1"/>
    <property type="molecule type" value="Genomic_DNA"/>
</dbReference>
<dbReference type="PROSITE" id="PS00134">
    <property type="entry name" value="TRYPSIN_HIS"/>
    <property type="match status" value="1"/>
</dbReference>
<protein>
    <submittedName>
        <fullName evidence="10">Transmembrane protease serine 4</fullName>
    </submittedName>
</protein>
<comment type="similarity">
    <text evidence="5">Belongs to the peptidase S1 family. CLIP subfamily.</text>
</comment>
<keyword evidence="2" id="KW-0378">Hydrolase</keyword>
<gene>
    <name evidence="11" type="ORF">IHE44_0008589</name>
    <name evidence="10" type="ORF">IHE44_003102</name>
</gene>
<dbReference type="Pfam" id="PF00089">
    <property type="entry name" value="Trypsin"/>
    <property type="match status" value="1"/>
</dbReference>
<dbReference type="SMART" id="SM00202">
    <property type="entry name" value="SR"/>
    <property type="match status" value="1"/>
</dbReference>
<feature type="non-terminal residue" evidence="10">
    <location>
        <position position="470"/>
    </location>
</feature>
<dbReference type="Gene3D" id="2.40.10.10">
    <property type="entry name" value="Trypsin-like serine proteases"/>
    <property type="match status" value="1"/>
</dbReference>
<keyword evidence="10" id="KW-0472">Membrane</keyword>
<dbReference type="FunFam" id="2.40.10.10:FF:000068">
    <property type="entry name" value="transmembrane protease serine 2"/>
    <property type="match status" value="1"/>
</dbReference>
<dbReference type="FunFam" id="2.40.10.10:FF:000002">
    <property type="entry name" value="Transmembrane protease serine"/>
    <property type="match status" value="1"/>
</dbReference>
<proteinExistence type="inferred from homology"/>
<dbReference type="OrthoDB" id="6380398at2759"/>
<sequence>ARTRPTVPSGSPRGHQLGVSAGHPSRALGLGCCGHPVPKLTLCVPPARVSKDRSILQVLNSHTGAWSCVCHDHFTLALARAACEQMGYSSTPAFQGVEVSEGQPLPPREVVLSNGSLQVLDPGRKCLSGLVVSLFCSTRLGMRGDSSAVGMRHPGHAPVPGNLGLLCPSCPLPDCGQSVRTPRVLGGSPAAIEAWPWQVSLQYRKEHICGGSIIGPGWVLTAAHCFKNNPIIQSWRVKAGSDLLSGSATLAVEKVFLAEVTPATPKDNDIALVKLRSPVHDSEPCSGQESQMCPGGTEHWDGGARRGSVPWAPDSTKPICLPYFDEELVPGTPLWVIGWGYTEEHGKLSERLQQAEVELIDKQSCNLAAYHGDVTDRMLCAGLPQGGVDTCQVGVWGLYPPGDSGGPLLYSSGHWQVVGIVSWGQGCGTPSTPGVYTSVRAYLDWISAVRRVSAVLPRGDRQLPSPELPP</sequence>
<evidence type="ECO:0000259" key="8">
    <source>
        <dbReference type="PROSITE" id="PS50240"/>
    </source>
</evidence>
<dbReference type="InterPro" id="IPR001314">
    <property type="entry name" value="Peptidase_S1A"/>
</dbReference>
<comment type="caution">
    <text evidence="10">The sequence shown here is derived from an EMBL/GenBank/DDBJ whole genome shotgun (WGS) entry which is preliminary data.</text>
</comment>
<dbReference type="SUPFAM" id="SSF50494">
    <property type="entry name" value="Trypsin-like serine proteases"/>
    <property type="match status" value="1"/>
</dbReference>
<name>A0A835TUJ9_9PASS</name>
<keyword evidence="4" id="KW-1015">Disulfide bond</keyword>
<dbReference type="Pfam" id="PF15494">
    <property type="entry name" value="SRCR_2"/>
    <property type="match status" value="1"/>
</dbReference>
<evidence type="ECO:0000313" key="10">
    <source>
        <dbReference type="EMBL" id="KAG0117049.1"/>
    </source>
</evidence>
<keyword evidence="1 10" id="KW-0645">Protease</keyword>
<evidence type="ECO:0000256" key="5">
    <source>
        <dbReference type="ARBA" id="ARBA00024195"/>
    </source>
</evidence>
<dbReference type="InterPro" id="IPR043504">
    <property type="entry name" value="Peptidase_S1_PA_chymotrypsin"/>
</dbReference>
<keyword evidence="10" id="KW-0812">Transmembrane</keyword>
<accession>A0A835TUJ9</accession>
<dbReference type="InterPro" id="IPR001190">
    <property type="entry name" value="SRCR"/>
</dbReference>
<feature type="region of interest" description="Disordered" evidence="7">
    <location>
        <begin position="1"/>
        <end position="20"/>
    </location>
</feature>
<dbReference type="CDD" id="cd00190">
    <property type="entry name" value="Tryp_SPc"/>
    <property type="match status" value="1"/>
</dbReference>
<dbReference type="InterPro" id="IPR009003">
    <property type="entry name" value="Peptidase_S1_PA"/>
</dbReference>
<feature type="domain" description="SRCR" evidence="9">
    <location>
        <begin position="40"/>
        <end position="90"/>
    </location>
</feature>
<dbReference type="PROSITE" id="PS50287">
    <property type="entry name" value="SRCR_2"/>
    <property type="match status" value="1"/>
</dbReference>
<dbReference type="GO" id="GO:0016020">
    <property type="term" value="C:membrane"/>
    <property type="evidence" value="ECO:0007669"/>
    <property type="project" value="InterPro"/>
</dbReference>
<evidence type="ECO:0000256" key="1">
    <source>
        <dbReference type="ARBA" id="ARBA00022670"/>
    </source>
</evidence>
<keyword evidence="3" id="KW-0720">Serine protease</keyword>
<comment type="caution">
    <text evidence="6">Lacks conserved residue(s) required for the propagation of feature annotation.</text>
</comment>
<dbReference type="PROSITE" id="PS50240">
    <property type="entry name" value="TRYPSIN_DOM"/>
    <property type="match status" value="1"/>
</dbReference>
<evidence type="ECO:0000256" key="2">
    <source>
        <dbReference type="ARBA" id="ARBA00022801"/>
    </source>
</evidence>
<dbReference type="GO" id="GO:0004252">
    <property type="term" value="F:serine-type endopeptidase activity"/>
    <property type="evidence" value="ECO:0007669"/>
    <property type="project" value="InterPro"/>
</dbReference>
<dbReference type="PRINTS" id="PR00722">
    <property type="entry name" value="CHYMOTRYPSIN"/>
</dbReference>
<dbReference type="Gene3D" id="3.10.250.10">
    <property type="entry name" value="SRCR-like domain"/>
    <property type="match status" value="1"/>
</dbReference>
<feature type="domain" description="Peptidase S1" evidence="8">
    <location>
        <begin position="184"/>
        <end position="451"/>
    </location>
</feature>
<dbReference type="PANTHER" id="PTHR24252">
    <property type="entry name" value="ACROSIN-RELATED"/>
    <property type="match status" value="1"/>
</dbReference>
<dbReference type="SUPFAM" id="SSF56487">
    <property type="entry name" value="SRCR-like"/>
    <property type="match status" value="1"/>
</dbReference>